<dbReference type="EMBL" id="ALWO02000036">
    <property type="protein sequence ID" value="EOZ95948.1"/>
    <property type="molecule type" value="Genomic_DNA"/>
</dbReference>
<comment type="caution">
    <text evidence="2">The sequence shown here is derived from an EMBL/GenBank/DDBJ whole genome shotgun (WGS) entry which is preliminary data.</text>
</comment>
<feature type="transmembrane region" description="Helical" evidence="1">
    <location>
        <begin position="62"/>
        <end position="82"/>
    </location>
</feature>
<evidence type="ECO:0000313" key="2">
    <source>
        <dbReference type="EMBL" id="EOZ95948.1"/>
    </source>
</evidence>
<feature type="transmembrane region" description="Helical" evidence="1">
    <location>
        <begin position="89"/>
        <end position="112"/>
    </location>
</feature>
<feature type="transmembrane region" description="Helical" evidence="1">
    <location>
        <begin position="148"/>
        <end position="172"/>
    </location>
</feature>
<feature type="transmembrane region" description="Helical" evidence="1">
    <location>
        <begin position="118"/>
        <end position="136"/>
    </location>
</feature>
<dbReference type="Proteomes" id="UP000006073">
    <property type="component" value="Unassembled WGS sequence"/>
</dbReference>
<accession>S2E1I7</accession>
<feature type="transmembrane region" description="Helical" evidence="1">
    <location>
        <begin position="192"/>
        <end position="215"/>
    </location>
</feature>
<dbReference type="RefSeq" id="WP_016255147.1">
    <property type="nucleotide sequence ID" value="NZ_ALWO02000036.1"/>
</dbReference>
<keyword evidence="1" id="KW-1133">Transmembrane helix</keyword>
<dbReference type="STRING" id="1189612.A33Q_2541"/>
<sequence>MSSITWYNGLIILGMLLSIPYLFMPSKEYRIQHIIVLIKLIVISATEVKLKHLGSLGINNSFIANIGYLSIGISLIFLYFYFLMGRNKYILFLWIIYLIFILLNSLFSQPIATSFQNYTWALSSIMIIGMSLYFFYSIFSKNLFEDKNLISIPSFWIVSFLMFFYACTFLYFLSFNFSYKVMDLQLFDQLRFLMKILGSSMYLVMGLAFYAPLIFKNSPTLKSK</sequence>
<keyword evidence="1" id="KW-0812">Transmembrane</keyword>
<protein>
    <submittedName>
        <fullName evidence="2">Uncharacterized protein</fullName>
    </submittedName>
</protein>
<proteinExistence type="predicted"/>
<keyword evidence="1" id="KW-0472">Membrane</keyword>
<dbReference type="AlphaFoldDB" id="S2E1I7"/>
<feature type="transmembrane region" description="Helical" evidence="1">
    <location>
        <begin position="6"/>
        <end position="24"/>
    </location>
</feature>
<gene>
    <name evidence="2" type="ORF">A33Q_2541</name>
</gene>
<reference evidence="2 3" key="1">
    <citation type="journal article" date="2013" name="Genome Announc.">
        <title>Draft Genome Sequence of Indibacter alkaliphilus Strain LW1T, Isolated from Lonar Lake, a Haloalkaline Lake in the Buldana District of Maharashtra, India.</title>
        <authorList>
            <person name="Singh A."/>
            <person name="Kumar Jangir P."/>
            <person name="Sharma R."/>
            <person name="Singh A."/>
            <person name="Kumar Pinnaka A."/>
            <person name="Shivaji S."/>
        </authorList>
    </citation>
    <scope>NUCLEOTIDE SEQUENCE [LARGE SCALE GENOMIC DNA]</scope>
    <source>
        <strain evidence="3">CCUG 57479 / KCTC 22604 / LW1</strain>
    </source>
</reference>
<dbReference type="OrthoDB" id="836617at2"/>
<organism evidence="2 3">
    <name type="scientific">Indibacter alkaliphilus (strain CCUG 57479 / KCTC 22604 / LW1)</name>
    <dbReference type="NCBI Taxonomy" id="1189612"/>
    <lineage>
        <taxon>Bacteria</taxon>
        <taxon>Pseudomonadati</taxon>
        <taxon>Bacteroidota</taxon>
        <taxon>Cytophagia</taxon>
        <taxon>Cytophagales</taxon>
        <taxon>Cyclobacteriaceae</taxon>
    </lineage>
</organism>
<evidence type="ECO:0000313" key="3">
    <source>
        <dbReference type="Proteomes" id="UP000006073"/>
    </source>
</evidence>
<keyword evidence="3" id="KW-1185">Reference proteome</keyword>
<name>S2E1I7_INDAL</name>
<evidence type="ECO:0000256" key="1">
    <source>
        <dbReference type="SAM" id="Phobius"/>
    </source>
</evidence>